<organism evidence="6 7">
    <name type="scientific">Candidatus Viridilinea mediisalina</name>
    <dbReference type="NCBI Taxonomy" id="2024553"/>
    <lineage>
        <taxon>Bacteria</taxon>
        <taxon>Bacillati</taxon>
        <taxon>Chloroflexota</taxon>
        <taxon>Chloroflexia</taxon>
        <taxon>Chloroflexales</taxon>
        <taxon>Chloroflexineae</taxon>
        <taxon>Oscillochloridaceae</taxon>
        <taxon>Candidatus Viridilinea</taxon>
    </lineage>
</organism>
<dbReference type="EMBL" id="NQWI01000031">
    <property type="protein sequence ID" value="PDW03380.1"/>
    <property type="molecule type" value="Genomic_DNA"/>
</dbReference>
<dbReference type="AlphaFoldDB" id="A0A2A6RKH8"/>
<dbReference type="InterPro" id="IPR029063">
    <property type="entry name" value="SAM-dependent_MTases_sf"/>
</dbReference>
<keyword evidence="4" id="KW-0680">Restriction system</keyword>
<sequence length="1270" mass="140913">MASQSWFMIAHLQRSALLCTSISGEGSMASSSATATPPPAQTPIVPNDIFVSFRAQVIDRVQIRLTHSPAPESYAAYLARPELERDNDEAAVVDVQFARYVLEWLGFTEGGDVIYNRTLPGGGANRPDYVVHGTIGIAFIWEDKNSSHDDFIGDLPQMRRYSGGTAGYAVWCNMRRIVAIRFRSSDPLDYEQLASINVADLFGAGNALLPRVAEVERNQLSVFYLLFRKERFTRFSSLIEAIAVDEEQFLARAIPLEGDAALEQFIAGSRQSLEHLRLAASVRIQEALVGRSRQEAEEQRLIAEWEDATTNFLTTMAYPSLHTPIQNAAARITERLGTLEPAEIAALTQIVEAEYGGRLTASSRAAVVAWQDRASRINGAMRTLRYQSATFTVADAYHLWCARQNDEADKTPALYAEQVAYVLFVRLLLVRVLEDKGIISPRLASDGGFLNWQTYVRLHFKEVAGASILTDNFYSLLVRKASRYYLHFFQQAAFDWFVPDDFLLLETLYFLCHYSFQQVTSDVIGFTYERYIDRTARKRKGHFLTPASVVDAMLDALGYSGRAMIGRNLLDPACGSGSFLLRAARRYRDALIEALCQRNGLPVGIESLEANTALRHELAQRYLDALTRAFVGMERNPFACYLAEMNLLIQALDDFSILHGIEPKPIDRFAIFNTDSLDLPLEVLFAGSPGSFGPLTIPERLSDQLLDDAFAIKARQGDYRQGFMYIIANPPYVTSKQEDVAAARFRGSPFWASALSGDTNLYLLFLQLGLYYLADGGQMAYIVPLTIIGDVSAAAVRFRATTAPFSLTTVIRFFRGDILFGDVDQAVGILCVQRQPTPATITVGGGARLEDVPPSLLALPANHVTEAVPPGGAWHSAWLVGTHQEQYEIWQHVRAVSDTLAYQMRTLLAAFEVRQGDVNATYTNPFRQGDACRGRAGAVALYKGENVRPFAPLPYNPSDWAMPSTGATGNHGRTAAVLTEIAALTSPQMGIVLRETARLNTRERLTPTWFTRDGTRPLAFTHVVWRMLLLPGQTEARGKALLALLSSTTVAYLINLFSTNSHISKDELERLPIPDPATFPEAQLASLADRLLAARHQFETDYVQPFAIATDALPTISPEAITILPTAYLQRVAGVTITLDALEQQGVITITGPASRRVAWLQNNKRITIAHPQAAAHRMLNQFFDDPTIQERTWTMARTIQIPDPATASTWLPLFEGVCRDAQAQWDQCVALQQQIDAVVMAWYQFTPPMCAAISAMLPWARRRRDAGGV</sequence>
<dbReference type="OrthoDB" id="9814572at2"/>
<dbReference type="GO" id="GO:0009307">
    <property type="term" value="P:DNA restriction-modification system"/>
    <property type="evidence" value="ECO:0007669"/>
    <property type="project" value="UniProtKB-KW"/>
</dbReference>
<keyword evidence="3" id="KW-0949">S-adenosyl-L-methionine</keyword>
<evidence type="ECO:0000256" key="1">
    <source>
        <dbReference type="ARBA" id="ARBA00022603"/>
    </source>
</evidence>
<dbReference type="InterPro" id="IPR050953">
    <property type="entry name" value="N4_N6_ade-DNA_methylase"/>
</dbReference>
<dbReference type="PANTHER" id="PTHR33841:SF5">
    <property type="entry name" value="DNA METHYLASE (MODIFICATION METHYLASE) (METHYLTRANSFERASE)-RELATED"/>
    <property type="match status" value="1"/>
</dbReference>
<evidence type="ECO:0000313" key="7">
    <source>
        <dbReference type="Proteomes" id="UP000220527"/>
    </source>
</evidence>
<evidence type="ECO:0000313" key="6">
    <source>
        <dbReference type="EMBL" id="PDW03380.1"/>
    </source>
</evidence>
<dbReference type="InterPro" id="IPR002052">
    <property type="entry name" value="DNA_methylase_N6_adenine_CS"/>
</dbReference>
<dbReference type="GO" id="GO:0032259">
    <property type="term" value="P:methylation"/>
    <property type="evidence" value="ECO:0007669"/>
    <property type="project" value="UniProtKB-KW"/>
</dbReference>
<dbReference type="PROSITE" id="PS00092">
    <property type="entry name" value="N6_MTASE"/>
    <property type="match status" value="1"/>
</dbReference>
<comment type="caution">
    <text evidence="6">The sequence shown here is derived from an EMBL/GenBank/DDBJ whole genome shotgun (WGS) entry which is preliminary data.</text>
</comment>
<keyword evidence="1" id="KW-0489">Methyltransferase</keyword>
<evidence type="ECO:0000256" key="2">
    <source>
        <dbReference type="ARBA" id="ARBA00022679"/>
    </source>
</evidence>
<proteinExistence type="predicted"/>
<reference evidence="7" key="1">
    <citation type="submission" date="2017-08" db="EMBL/GenBank/DDBJ databases">
        <authorList>
            <person name="Grouzdev D.S."/>
            <person name="Gaisin V.A."/>
            <person name="Rysina M.S."/>
            <person name="Gorlenko V.M."/>
        </authorList>
    </citation>
    <scope>NUCLEOTIDE SEQUENCE [LARGE SCALE GENOMIC DNA]</scope>
    <source>
        <strain evidence="7">Kir15-3F</strain>
    </source>
</reference>
<dbReference type="PANTHER" id="PTHR33841">
    <property type="entry name" value="DNA METHYLTRANSFERASE YEEA-RELATED"/>
    <property type="match status" value="1"/>
</dbReference>
<dbReference type="SUPFAM" id="SSF53335">
    <property type="entry name" value="S-adenosyl-L-methionine-dependent methyltransferases"/>
    <property type="match status" value="1"/>
</dbReference>
<dbReference type="PRINTS" id="PR00507">
    <property type="entry name" value="N12N6MTFRASE"/>
</dbReference>
<accession>A0A2A6RKH8</accession>
<evidence type="ECO:0000256" key="4">
    <source>
        <dbReference type="ARBA" id="ARBA00022747"/>
    </source>
</evidence>
<evidence type="ECO:0000259" key="5">
    <source>
        <dbReference type="Pfam" id="PF02384"/>
    </source>
</evidence>
<keyword evidence="2" id="KW-0808">Transferase</keyword>
<dbReference type="GO" id="GO:0009007">
    <property type="term" value="F:site-specific DNA-methyltransferase (adenine-specific) activity"/>
    <property type="evidence" value="ECO:0007669"/>
    <property type="project" value="UniProtKB-EC"/>
</dbReference>
<dbReference type="Gene3D" id="3.40.50.150">
    <property type="entry name" value="Vaccinia Virus protein VP39"/>
    <property type="match status" value="1"/>
</dbReference>
<dbReference type="GO" id="GO:0003677">
    <property type="term" value="F:DNA binding"/>
    <property type="evidence" value="ECO:0007669"/>
    <property type="project" value="InterPro"/>
</dbReference>
<name>A0A2A6RKH8_9CHLR</name>
<dbReference type="GO" id="GO:0008170">
    <property type="term" value="F:N-methyltransferase activity"/>
    <property type="evidence" value="ECO:0007669"/>
    <property type="project" value="InterPro"/>
</dbReference>
<protein>
    <recommendedName>
        <fullName evidence="5">DNA methylase adenine-specific domain-containing protein</fullName>
    </recommendedName>
</protein>
<evidence type="ECO:0000256" key="3">
    <source>
        <dbReference type="ARBA" id="ARBA00022691"/>
    </source>
</evidence>
<dbReference type="Proteomes" id="UP000220527">
    <property type="component" value="Unassembled WGS sequence"/>
</dbReference>
<dbReference type="InterPro" id="IPR003356">
    <property type="entry name" value="DNA_methylase_A-5"/>
</dbReference>
<feature type="domain" description="DNA methylase adenine-specific" evidence="5">
    <location>
        <begin position="521"/>
        <end position="787"/>
    </location>
</feature>
<gene>
    <name evidence="6" type="ORF">CJ255_08980</name>
</gene>
<dbReference type="Pfam" id="PF02384">
    <property type="entry name" value="N6_Mtase"/>
    <property type="match status" value="1"/>
</dbReference>
<keyword evidence="7" id="KW-1185">Reference proteome</keyword>